<evidence type="ECO:0000313" key="5">
    <source>
        <dbReference type="Proteomes" id="UP000789595"/>
    </source>
</evidence>
<dbReference type="InterPro" id="IPR055286">
    <property type="entry name" value="RXYLT1-like"/>
</dbReference>
<dbReference type="Pfam" id="PF24785">
    <property type="entry name" value="RXYLT1_C"/>
    <property type="match status" value="1"/>
</dbReference>
<dbReference type="Proteomes" id="UP000789595">
    <property type="component" value="Unassembled WGS sequence"/>
</dbReference>
<keyword evidence="2" id="KW-0732">Signal</keyword>
<dbReference type="GO" id="GO:0120053">
    <property type="term" value="F:ribitol beta-1,4-xylosyltransferase activity"/>
    <property type="evidence" value="ECO:0007669"/>
    <property type="project" value="InterPro"/>
</dbReference>
<comment type="caution">
    <text evidence="4">The sequence shown here is derived from an EMBL/GenBank/DDBJ whole genome shotgun (WGS) entry which is preliminary data.</text>
</comment>
<reference evidence="4" key="1">
    <citation type="submission" date="2021-11" db="EMBL/GenBank/DDBJ databases">
        <authorList>
            <consortium name="Genoscope - CEA"/>
            <person name="William W."/>
        </authorList>
    </citation>
    <scope>NUCLEOTIDE SEQUENCE</scope>
</reference>
<accession>A0A8J2SAY0</accession>
<dbReference type="AlphaFoldDB" id="A0A8J2SAY0"/>
<gene>
    <name evidence="4" type="ORF">PECAL_1P33730</name>
</gene>
<feature type="chain" id="PRO_5035304297" description="RXYLT1 C-terminal domain-containing protein" evidence="2">
    <location>
        <begin position="19"/>
        <end position="526"/>
    </location>
</feature>
<evidence type="ECO:0000259" key="3">
    <source>
        <dbReference type="Pfam" id="PF24785"/>
    </source>
</evidence>
<proteinExistence type="predicted"/>
<evidence type="ECO:0000313" key="4">
    <source>
        <dbReference type="EMBL" id="CAH0366861.1"/>
    </source>
</evidence>
<feature type="domain" description="RXYLT1 C-terminal" evidence="3">
    <location>
        <begin position="379"/>
        <end position="494"/>
    </location>
</feature>
<organism evidence="4 5">
    <name type="scientific">Pelagomonas calceolata</name>
    <dbReference type="NCBI Taxonomy" id="35677"/>
    <lineage>
        <taxon>Eukaryota</taxon>
        <taxon>Sar</taxon>
        <taxon>Stramenopiles</taxon>
        <taxon>Ochrophyta</taxon>
        <taxon>Pelagophyceae</taxon>
        <taxon>Pelagomonadales</taxon>
        <taxon>Pelagomonadaceae</taxon>
        <taxon>Pelagomonas</taxon>
    </lineage>
</organism>
<feature type="signal peptide" evidence="2">
    <location>
        <begin position="1"/>
        <end position="18"/>
    </location>
</feature>
<dbReference type="EMBL" id="CAKKNE010000001">
    <property type="protein sequence ID" value="CAH0366861.1"/>
    <property type="molecule type" value="Genomic_DNA"/>
</dbReference>
<dbReference type="GO" id="GO:0005794">
    <property type="term" value="C:Golgi apparatus"/>
    <property type="evidence" value="ECO:0007669"/>
    <property type="project" value="TreeGrafter"/>
</dbReference>
<name>A0A8J2SAY0_9STRA</name>
<dbReference type="InterPro" id="IPR057538">
    <property type="entry name" value="RXYLT1_C"/>
</dbReference>
<protein>
    <recommendedName>
        <fullName evidence="3">RXYLT1 C-terminal domain-containing protein</fullName>
    </recommendedName>
</protein>
<dbReference type="GO" id="GO:0035269">
    <property type="term" value="P:protein O-linked glycosylation via mannose"/>
    <property type="evidence" value="ECO:0007669"/>
    <property type="project" value="InterPro"/>
</dbReference>
<keyword evidence="5" id="KW-1185">Reference proteome</keyword>
<dbReference type="PANTHER" id="PTHR15576:SF1">
    <property type="entry name" value="RIBITOL-5-PHOSPHATE XYLOSYLTRANSFERASE 1"/>
    <property type="match status" value="1"/>
</dbReference>
<dbReference type="PANTHER" id="PTHR15576">
    <property type="entry name" value="RIBITOL-5-PHOSPHATE XYLOSYLTRANSFERASE 1"/>
    <property type="match status" value="1"/>
</dbReference>
<dbReference type="OrthoDB" id="203050at2759"/>
<evidence type="ECO:0000256" key="1">
    <source>
        <dbReference type="SAM" id="MobiDB-lite"/>
    </source>
</evidence>
<evidence type="ECO:0000256" key="2">
    <source>
        <dbReference type="SAM" id="SignalP"/>
    </source>
</evidence>
<sequence>MTTTPFRLLALCLSTVAASRPRDDAATATCLADPSATCDLKTPCAAGSFTRNCLDTWVPFRTAHDRVTCCLDCCLQFFVKKYGLDANAARAQRVVPELASQKASKYSLLVAHNHEGTLPYASRRLTKRQNAWLGKHTKALGPELSLRCRGPACAADDRHDTVSRLWSERRTGTPASPESGKGLEPGPVGDFAPGWVEMHFGDGCGAHSPQSPFGAYREVTLAALWRAARLGTMDKARLALVTSTDCDLPRADVSKRRHRGFVDERSLLEAPGVAAWFATNPNDHLLGAHPKLKAVPLGVQHRGKWSSLLDGREARNRTNLLACCCLSSHPVPSQSEAPGAPKPHASFKTLDDPLRSEFEDQSKMLSAEGLSFKYAREGWVGSVYGRIRRYAVVEALRKNGFGTCSHRGPPGTSRRPDQTTPLDKFAAHLLESDFAVSPQGIGRACHREWEALSAGAIPLVDWDASPAMAELYSGLPVVRVKDWREVSPAFLKEELRRVRDAGRAVDMKKLYMPYWVARFTDHVDSS</sequence>
<feature type="region of interest" description="Disordered" evidence="1">
    <location>
        <begin position="167"/>
        <end position="187"/>
    </location>
</feature>